<proteinExistence type="predicted"/>
<dbReference type="PANTHER" id="PTHR30093">
    <property type="entry name" value="GENERAL SECRETION PATHWAY PROTEIN G"/>
    <property type="match status" value="1"/>
</dbReference>
<dbReference type="SUPFAM" id="SSF54523">
    <property type="entry name" value="Pili subunits"/>
    <property type="match status" value="1"/>
</dbReference>
<comment type="caution">
    <text evidence="2">The sequence shown here is derived from an EMBL/GenBank/DDBJ whole genome shotgun (WGS) entry which is preliminary data.</text>
</comment>
<evidence type="ECO:0000259" key="1">
    <source>
        <dbReference type="Pfam" id="PF07596"/>
    </source>
</evidence>
<dbReference type="InterPro" id="IPR045584">
    <property type="entry name" value="Pilin-like"/>
</dbReference>
<dbReference type="InterPro" id="IPR027558">
    <property type="entry name" value="Pre_pil_HX9DG_C"/>
</dbReference>
<gene>
    <name evidence="2" type="ORF">RMSM_03339</name>
</gene>
<organism evidence="2 3">
    <name type="scientific">Rhodopirellula maiorica SM1</name>
    <dbReference type="NCBI Taxonomy" id="1265738"/>
    <lineage>
        <taxon>Bacteria</taxon>
        <taxon>Pseudomonadati</taxon>
        <taxon>Planctomycetota</taxon>
        <taxon>Planctomycetia</taxon>
        <taxon>Pirellulales</taxon>
        <taxon>Pirellulaceae</taxon>
        <taxon>Novipirellula</taxon>
    </lineage>
</organism>
<feature type="domain" description="DUF1559" evidence="1">
    <location>
        <begin position="33"/>
        <end position="378"/>
    </location>
</feature>
<dbReference type="PROSITE" id="PS00409">
    <property type="entry name" value="PROKAR_NTER_METHYL"/>
    <property type="match status" value="1"/>
</dbReference>
<dbReference type="InterPro" id="IPR011453">
    <property type="entry name" value="DUF1559"/>
</dbReference>
<dbReference type="EMBL" id="ANOG01000489">
    <property type="protein sequence ID" value="EMI19733.1"/>
    <property type="molecule type" value="Genomic_DNA"/>
</dbReference>
<dbReference type="Proteomes" id="UP000011991">
    <property type="component" value="Unassembled WGS sequence"/>
</dbReference>
<name>M5RK87_9BACT</name>
<evidence type="ECO:0000313" key="2">
    <source>
        <dbReference type="EMBL" id="EMI19733.1"/>
    </source>
</evidence>
<dbReference type="Pfam" id="PF07596">
    <property type="entry name" value="SBP_bac_10"/>
    <property type="match status" value="1"/>
</dbReference>
<dbReference type="PATRIC" id="fig|1265738.3.peg.3332"/>
<dbReference type="Pfam" id="PF07963">
    <property type="entry name" value="N_methyl"/>
    <property type="match status" value="1"/>
</dbReference>
<dbReference type="PANTHER" id="PTHR30093:SF2">
    <property type="entry name" value="TYPE II SECRETION SYSTEM PROTEIN H"/>
    <property type="match status" value="1"/>
</dbReference>
<reference evidence="2 3" key="1">
    <citation type="journal article" date="2013" name="Mar. Genomics">
        <title>Expression of sulfatases in Rhodopirellula baltica and the diversity of sulfatases in the genus Rhodopirellula.</title>
        <authorList>
            <person name="Wegner C.E."/>
            <person name="Richter-Heitmann T."/>
            <person name="Klindworth A."/>
            <person name="Klockow C."/>
            <person name="Richter M."/>
            <person name="Achstetter T."/>
            <person name="Glockner F.O."/>
            <person name="Harder J."/>
        </authorList>
    </citation>
    <scope>NUCLEOTIDE SEQUENCE [LARGE SCALE GENOMIC DNA]</scope>
    <source>
        <strain evidence="2 3">SM1</strain>
    </source>
</reference>
<dbReference type="Gene3D" id="3.30.700.10">
    <property type="entry name" value="Glycoprotein, Type 4 Pilin"/>
    <property type="match status" value="1"/>
</dbReference>
<protein>
    <submittedName>
        <fullName evidence="2">Secreted protein containing DUF1559</fullName>
    </submittedName>
</protein>
<dbReference type="NCBIfam" id="TIGR04294">
    <property type="entry name" value="pre_pil_HX9DG"/>
    <property type="match status" value="1"/>
</dbReference>
<dbReference type="NCBIfam" id="TIGR02532">
    <property type="entry name" value="IV_pilin_GFxxxE"/>
    <property type="match status" value="1"/>
</dbReference>
<dbReference type="OrthoDB" id="243936at2"/>
<keyword evidence="3" id="KW-1185">Reference proteome</keyword>
<dbReference type="RefSeq" id="WP_008697862.1">
    <property type="nucleotide sequence ID" value="NZ_ANOG01000489.1"/>
</dbReference>
<dbReference type="AlphaFoldDB" id="M5RK87"/>
<evidence type="ECO:0000313" key="3">
    <source>
        <dbReference type="Proteomes" id="UP000011991"/>
    </source>
</evidence>
<accession>M5RK87</accession>
<sequence length="413" mass="44140">MKLTKREGFTLVELLVVIAIIGVLVGLLLPAVQAAREAARRMSCSNNFKQIGLAIHNYHAAYNQLPKHCTGTWNDDAANAWGLHSTNNSGALSALVGLTPFIEQQALWESISNPNASRVDGNTSAGIGTPTNPWPAMGPGPNQSQYIPWATDVASLRCPSDPGRGLPALGRTNYAVCIGDGWLGHYQNPIRWSGGSAGQSPFDVVSSGKTMQRQWARGMFVFRTDMAFRDVLDGLANTIMMGEITTDLGDSDKRTRVNRTKTFSSSGNNVKVCEDAGHIDPKRPGFWCDGTNCPTPTPGDSGSFFHAANSSENRGMNWAWARVSLTAFQANTPPNSEYCGDRWAENGGSISASSRHQGGVHVLMGDGAVKFVTDSIEAGDQHAGPPVAGAASKYGVWGAMGTRANREVIDDPF</sequence>
<dbReference type="InterPro" id="IPR012902">
    <property type="entry name" value="N_methyl_site"/>
</dbReference>